<sequence length="1123" mass="118507">MPPSPPDPSNSTSFLDLSPPRSGIGLLKPPTPREGMDRSYSLPLPRPPSREREGAGGGKITRNKLRKKTSRLFGLSSATSSTNFANNDDEKDSGGKGKGNAKASTTAAGMLRNHSAPGGRGSSSVPMLDPSGRRSSGSSGQGSQPAPRQQQDNPLTGADQSSIPLPVPIPLHIPHASRTQPADVQSLASSTTSGSGTSTNHLPQQQQPQQQAIGTRMSSWFNNFLSPPTSNNPQPQQDPTRRVGRGETASALPLPQGAGTEEAPPLDSTGAFRRSPGPRRSSSRSGTSSIHGSREDKEKDNARAGGWSSRRPRGEWTKSGVSSSDAGSTCSAGTAQQRLQEQTSPVSSLPRPIPSTATAIVPQPPPPSSYSGTSNTGPSNLMNSMTSLLTSARTKALTSYRSLVDSEAYPDGCPDPIWVRGVRFEHGSLDGGGEGGESMGMGKGKANAPVNAGKGRIGGRRGKKVSDGFGGAGGAEGFVWPAGLPLKDLISRPAVLLDFRSTVWCTYRSQYAPILALKQGEEIVPSPRTYRQGHLPPLRDTVERRDGHSAAASPPTASVEQPTTKAAAQTQALGKSSAWATWMSNISSVNITGGGGGGIGSGSGEGTTNERGLTADSGWGCMLRTGQSLLANALVCYHLGRDWRLPDTLLPDGPPLDSQAMKEKYATYIQILSWFLDDPAPVCPFSVHRMALVGKQLGKEVGEWFGPSTAAGAVKTLANGFPLCGVSIVTAVDSTIYASEVIEASHQPLGEWQELVRTMPVRTRRGAGVSEGAGRWGEQGVLILAGVRLGMEGVNPLYHDSIKALFTFPQSVGIAGGRPGSSYYFIGCQADNLFYLDPHLTRPAIPLKTRTEERDPSDPSRVVSQAPHDEQDDGSPAQVDWLLNVYTSDQLKTFHCDKVKKMPISSLDPSMLIGFLCKNHDDWLDLRERLNNLPHRIISIENTVPTWNDDSDDPDIESFTDTDVEEDSLDAPSSPSTVALEFSPSGSTAGESALAQLSTGVEFEDGDQVVLVAPGNVNSALSPAPSDLASPHLVLSEPSPPPTPTLSASQRRYVHSDPVQPGLGARSPVASEPSHPDSAAEETYDSVDVPLPATYPASNSRHRSNSSGSRTLIGNHPTGPNPP</sequence>
<name>A0ACC2VQ59_9TREE</name>
<gene>
    <name evidence="1" type="ORF">QFC21_003444</name>
</gene>
<evidence type="ECO:0000313" key="1">
    <source>
        <dbReference type="EMBL" id="KAJ9101225.1"/>
    </source>
</evidence>
<comment type="caution">
    <text evidence="1">The sequence shown here is derived from an EMBL/GenBank/DDBJ whole genome shotgun (WGS) entry which is preliminary data.</text>
</comment>
<protein>
    <submittedName>
        <fullName evidence="1">Uncharacterized protein</fullName>
    </submittedName>
</protein>
<evidence type="ECO:0000313" key="2">
    <source>
        <dbReference type="Proteomes" id="UP001227268"/>
    </source>
</evidence>
<dbReference type="EMBL" id="JASBWT010000010">
    <property type="protein sequence ID" value="KAJ9101225.1"/>
    <property type="molecule type" value="Genomic_DNA"/>
</dbReference>
<organism evidence="1 2">
    <name type="scientific">Naganishia friedmannii</name>
    <dbReference type="NCBI Taxonomy" id="89922"/>
    <lineage>
        <taxon>Eukaryota</taxon>
        <taxon>Fungi</taxon>
        <taxon>Dikarya</taxon>
        <taxon>Basidiomycota</taxon>
        <taxon>Agaricomycotina</taxon>
        <taxon>Tremellomycetes</taxon>
        <taxon>Filobasidiales</taxon>
        <taxon>Filobasidiaceae</taxon>
        <taxon>Naganishia</taxon>
    </lineage>
</organism>
<accession>A0ACC2VQ59</accession>
<keyword evidence="2" id="KW-1185">Reference proteome</keyword>
<proteinExistence type="predicted"/>
<reference evidence="1" key="1">
    <citation type="submission" date="2023-04" db="EMBL/GenBank/DDBJ databases">
        <title>Draft Genome sequencing of Naganishia species isolated from polar environments using Oxford Nanopore Technology.</title>
        <authorList>
            <person name="Leo P."/>
            <person name="Venkateswaran K."/>
        </authorList>
    </citation>
    <scope>NUCLEOTIDE SEQUENCE</scope>
    <source>
        <strain evidence="1">MNA-CCFEE 5423</strain>
    </source>
</reference>
<dbReference type="Proteomes" id="UP001227268">
    <property type="component" value="Unassembled WGS sequence"/>
</dbReference>